<evidence type="ECO:0000256" key="1">
    <source>
        <dbReference type="SAM" id="MobiDB-lite"/>
    </source>
</evidence>
<dbReference type="Proteomes" id="UP000053864">
    <property type="component" value="Unassembled WGS sequence"/>
</dbReference>
<feature type="region of interest" description="Disordered" evidence="1">
    <location>
        <begin position="153"/>
        <end position="191"/>
    </location>
</feature>
<proteinExistence type="predicted"/>
<accession>W2IEZ4</accession>
<reference evidence="2" key="1">
    <citation type="submission" date="2013-11" db="EMBL/GenBank/DDBJ databases">
        <title>The Genome Sequence of Phytophthora parasitica CJ05E6.</title>
        <authorList>
            <consortium name="The Broad Institute Genomics Platform"/>
            <person name="Russ C."/>
            <person name="Tyler B."/>
            <person name="Panabieres F."/>
            <person name="Shan W."/>
            <person name="Tripathy S."/>
            <person name="Grunwald N."/>
            <person name="Machado M."/>
            <person name="Johnson C.S."/>
            <person name="Arredondo F."/>
            <person name="Hong C."/>
            <person name="Coffey M."/>
            <person name="Young S.K."/>
            <person name="Zeng Q."/>
            <person name="Gargeya S."/>
            <person name="Fitzgerald M."/>
            <person name="Abouelleil A."/>
            <person name="Alvarado L."/>
            <person name="Chapman S.B."/>
            <person name="Gainer-Dewar J."/>
            <person name="Goldberg J."/>
            <person name="Griggs A."/>
            <person name="Gujja S."/>
            <person name="Hansen M."/>
            <person name="Howarth C."/>
            <person name="Imamovic A."/>
            <person name="Ireland A."/>
            <person name="Larimer J."/>
            <person name="McCowan C."/>
            <person name="Murphy C."/>
            <person name="Pearson M."/>
            <person name="Poon T.W."/>
            <person name="Priest M."/>
            <person name="Roberts A."/>
            <person name="Saif S."/>
            <person name="Shea T."/>
            <person name="Sykes S."/>
            <person name="Wortman J."/>
            <person name="Nusbaum C."/>
            <person name="Birren B."/>
        </authorList>
    </citation>
    <scope>NUCLEOTIDE SEQUENCE [LARGE SCALE GENOMIC DNA]</scope>
    <source>
        <strain evidence="2">CJ05E6</strain>
    </source>
</reference>
<organism evidence="2">
    <name type="scientific">Phytophthora nicotianae</name>
    <name type="common">Potato buckeye rot agent</name>
    <name type="synonym">Phytophthora parasitica</name>
    <dbReference type="NCBI Taxonomy" id="4792"/>
    <lineage>
        <taxon>Eukaryota</taxon>
        <taxon>Sar</taxon>
        <taxon>Stramenopiles</taxon>
        <taxon>Oomycota</taxon>
        <taxon>Peronosporomycetes</taxon>
        <taxon>Peronosporales</taxon>
        <taxon>Peronosporaceae</taxon>
        <taxon>Phytophthora</taxon>
    </lineage>
</organism>
<protein>
    <submittedName>
        <fullName evidence="2">Uncharacterized protein</fullName>
    </submittedName>
</protein>
<name>W2IEZ4_PHYNI</name>
<sequence length="191" mass="20321">MRQRCHAALLAKATALPRSIWFQQLGLRIAGPLLALSVFLVSSRIASSTTDEEFNSSSGLIKTTSAKPPAFKASQNSATDISSISIRAFTVDRESRLMSPSTFPVTLFTSVYSCSQQSRGVSLLVTMDTSSDAKDVTDVLCLLLLSLRDRARPDEGGAVTSPPPPPGAATPTFLEEETVSRETLGSEPCGP</sequence>
<evidence type="ECO:0000313" key="2">
    <source>
        <dbReference type="EMBL" id="ETL32741.1"/>
    </source>
</evidence>
<dbReference type="AlphaFoldDB" id="W2IEZ4"/>
<dbReference type="EMBL" id="KI674762">
    <property type="protein sequence ID" value="ETL32741.1"/>
    <property type="molecule type" value="Genomic_DNA"/>
</dbReference>
<gene>
    <name evidence="2" type="ORF">L916_14714</name>
</gene>